<keyword evidence="2" id="KW-0732">Signal</keyword>
<dbReference type="KEGG" id="foc:113204581"/>
<feature type="region of interest" description="Disordered" evidence="1">
    <location>
        <begin position="197"/>
        <end position="216"/>
    </location>
</feature>
<name>A0A6J1S3H6_FRAOC</name>
<dbReference type="AlphaFoldDB" id="A0A6J1S3H6"/>
<evidence type="ECO:0000313" key="4">
    <source>
        <dbReference type="RefSeq" id="XP_026275582.2"/>
    </source>
</evidence>
<accession>A0A6J1S3H6</accession>
<feature type="region of interest" description="Disordered" evidence="1">
    <location>
        <begin position="257"/>
        <end position="329"/>
    </location>
</feature>
<evidence type="ECO:0000313" key="3">
    <source>
        <dbReference type="Proteomes" id="UP000504606"/>
    </source>
</evidence>
<dbReference type="Proteomes" id="UP000504606">
    <property type="component" value="Unplaced"/>
</dbReference>
<organism evidence="3 4">
    <name type="scientific">Frankliniella occidentalis</name>
    <name type="common">Western flower thrips</name>
    <name type="synonym">Euthrips occidentalis</name>
    <dbReference type="NCBI Taxonomy" id="133901"/>
    <lineage>
        <taxon>Eukaryota</taxon>
        <taxon>Metazoa</taxon>
        <taxon>Ecdysozoa</taxon>
        <taxon>Arthropoda</taxon>
        <taxon>Hexapoda</taxon>
        <taxon>Insecta</taxon>
        <taxon>Pterygota</taxon>
        <taxon>Neoptera</taxon>
        <taxon>Paraneoptera</taxon>
        <taxon>Thysanoptera</taxon>
        <taxon>Terebrantia</taxon>
        <taxon>Thripoidea</taxon>
        <taxon>Thripidae</taxon>
        <taxon>Frankliniella</taxon>
    </lineage>
</organism>
<feature type="compositionally biased region" description="Pro residues" evidence="1">
    <location>
        <begin position="281"/>
        <end position="293"/>
    </location>
</feature>
<feature type="compositionally biased region" description="Pro residues" evidence="1">
    <location>
        <begin position="301"/>
        <end position="313"/>
    </location>
</feature>
<keyword evidence="3" id="KW-1185">Reference proteome</keyword>
<dbReference type="RefSeq" id="XP_026275582.2">
    <property type="nucleotide sequence ID" value="XM_026419797.2"/>
</dbReference>
<evidence type="ECO:0000256" key="1">
    <source>
        <dbReference type="SAM" id="MobiDB-lite"/>
    </source>
</evidence>
<feature type="chain" id="PRO_5038488841" evidence="2">
    <location>
        <begin position="32"/>
        <end position="329"/>
    </location>
</feature>
<feature type="signal peptide" evidence="2">
    <location>
        <begin position="1"/>
        <end position="31"/>
    </location>
</feature>
<dbReference type="OrthoDB" id="10546206at2759"/>
<evidence type="ECO:0000256" key="2">
    <source>
        <dbReference type="SAM" id="SignalP"/>
    </source>
</evidence>
<sequence>MAANTGGVLRAAGAVLPLLLALFSAVGFSAAHEVLLPASFGVLPQYTPLPPPAPLPTVYLRGLDLDLPVALPSPAPSVPDHVTPVLRAGAPAILLLPQTQSSGVYHLSDQHHQFPPFLENVVNRVQNLFSSYVQVDPFNTPFGTPRPPVAAVPATTGAPSASVTAAPGDGSTAAITTTTTTTTTAKTQGRGINVRLLAPGQPPAGSGGPGHAGSVQLPRDVELLDGRLQQVQRQVSSSAGPGQPVAFASATAQVLQPDNNDVDSYHPVNNKDGAAVDERPPPPGRPPVRPPRPYGGRGPSRRPPGPHGPPGPQGPHGTGPGDASYYRKP</sequence>
<gene>
    <name evidence="4" type="primary">LOC113204581</name>
</gene>
<reference evidence="4" key="1">
    <citation type="submission" date="2025-08" db="UniProtKB">
        <authorList>
            <consortium name="RefSeq"/>
        </authorList>
    </citation>
    <scope>IDENTIFICATION</scope>
    <source>
        <tissue evidence="4">Whole organism</tissue>
    </source>
</reference>
<protein>
    <submittedName>
        <fullName evidence="4">Translation initiation factor IF-2-like</fullName>
    </submittedName>
</protein>
<dbReference type="GeneID" id="113204581"/>
<proteinExistence type="predicted"/>